<dbReference type="AlphaFoldDB" id="A0AAX0M8E8"/>
<sequence>MLPLVYLILILLFHLQAQDDLRKAMFELIKTFVLVIVPSLMFSLTLQEYFQSKFERQLFVDRKPLYRLALGFTASFPMNLALIINAYSPAHYSYLEAALLFVLSVTATTAIIMRRYNNIEYFGTYCVHYSKKKSCKTATVHFTPSVNAKLARKGFSKHSEFKKLYHDILFDSLDKIDSDTSIITIKSPMLRASSQSKIAKAFKDDPRVLRVERKGKKNLFINLYYFVFLSCLLRTPVKLRDVYTINIVLSHNNSSAMETHSV</sequence>
<name>A0AAX0M8E8_VIBPH</name>
<feature type="transmembrane region" description="Helical" evidence="1">
    <location>
        <begin position="219"/>
        <end position="237"/>
    </location>
</feature>
<keyword evidence="1" id="KW-1133">Transmembrane helix</keyword>
<feature type="transmembrane region" description="Helical" evidence="1">
    <location>
        <begin position="65"/>
        <end position="87"/>
    </location>
</feature>
<comment type="caution">
    <text evidence="2">The sequence shown here is derived from an EMBL/GenBank/DDBJ whole genome shotgun (WGS) entry which is preliminary data.</text>
</comment>
<keyword evidence="1" id="KW-0472">Membrane</keyword>
<proteinExistence type="predicted"/>
<keyword evidence="1" id="KW-0812">Transmembrane</keyword>
<organism evidence="2 3">
    <name type="scientific">Vibrio parahaemolyticus</name>
    <dbReference type="NCBI Taxonomy" id="670"/>
    <lineage>
        <taxon>Bacteria</taxon>
        <taxon>Pseudomonadati</taxon>
        <taxon>Pseudomonadota</taxon>
        <taxon>Gammaproteobacteria</taxon>
        <taxon>Vibrionales</taxon>
        <taxon>Vibrionaceae</taxon>
        <taxon>Vibrio</taxon>
    </lineage>
</organism>
<evidence type="ECO:0000313" key="2">
    <source>
        <dbReference type="EMBL" id="OQJ97685.1"/>
    </source>
</evidence>
<feature type="transmembrane region" description="Helical" evidence="1">
    <location>
        <begin position="93"/>
        <end position="113"/>
    </location>
</feature>
<evidence type="ECO:0000313" key="3">
    <source>
        <dbReference type="Proteomes" id="UP000191946"/>
    </source>
</evidence>
<dbReference type="EMBL" id="LHQV01000019">
    <property type="protein sequence ID" value="OQJ97685.1"/>
    <property type="molecule type" value="Genomic_DNA"/>
</dbReference>
<evidence type="ECO:0000256" key="1">
    <source>
        <dbReference type="SAM" id="Phobius"/>
    </source>
</evidence>
<keyword evidence="3" id="KW-1185">Reference proteome</keyword>
<feature type="transmembrane region" description="Helical" evidence="1">
    <location>
        <begin position="27"/>
        <end position="44"/>
    </location>
</feature>
<protein>
    <submittedName>
        <fullName evidence="2">Uncharacterized protein</fullName>
    </submittedName>
</protein>
<reference evidence="2 3" key="1">
    <citation type="submission" date="2015-08" db="EMBL/GenBank/DDBJ databases">
        <title>Draft Genome Sequences of Vibrio parahaemolyticus Strains.</title>
        <authorList>
            <person name="Gonzalez-Escalona N."/>
            <person name="DePaola A."/>
        </authorList>
    </citation>
    <scope>NUCLEOTIDE SEQUENCE [LARGE SCALE GENOMIC DNA]</scope>
    <source>
        <strain evidence="2 3">CFSAN001621</strain>
    </source>
</reference>
<gene>
    <name evidence="2" type="ORF">AKG60_19320</name>
</gene>
<dbReference type="Proteomes" id="UP000191946">
    <property type="component" value="Unassembled WGS sequence"/>
</dbReference>
<accession>A0AAX0M8E8</accession>